<evidence type="ECO:0000313" key="4">
    <source>
        <dbReference type="Proteomes" id="UP000279275"/>
    </source>
</evidence>
<feature type="compositionally biased region" description="Low complexity" evidence="1">
    <location>
        <begin position="248"/>
        <end position="334"/>
    </location>
</feature>
<organism evidence="3 4">
    <name type="scientific">Nocardia stercoris</name>
    <dbReference type="NCBI Taxonomy" id="2483361"/>
    <lineage>
        <taxon>Bacteria</taxon>
        <taxon>Bacillati</taxon>
        <taxon>Actinomycetota</taxon>
        <taxon>Actinomycetes</taxon>
        <taxon>Mycobacteriales</taxon>
        <taxon>Nocardiaceae</taxon>
        <taxon>Nocardia</taxon>
    </lineage>
</organism>
<dbReference type="OrthoDB" id="4760726at2"/>
<accession>A0A3M2KYX7</accession>
<gene>
    <name evidence="3" type="ORF">EBN03_25680</name>
</gene>
<dbReference type="EMBL" id="RFFH01000014">
    <property type="protein sequence ID" value="RMI29473.1"/>
    <property type="molecule type" value="Genomic_DNA"/>
</dbReference>
<protein>
    <submittedName>
        <fullName evidence="3">Uncharacterized protein</fullName>
    </submittedName>
</protein>
<dbReference type="RefSeq" id="WP_147471699.1">
    <property type="nucleotide sequence ID" value="NZ_RFFH01000014.1"/>
</dbReference>
<evidence type="ECO:0000313" key="3">
    <source>
        <dbReference type="EMBL" id="RMI29473.1"/>
    </source>
</evidence>
<proteinExistence type="predicted"/>
<keyword evidence="4" id="KW-1185">Reference proteome</keyword>
<evidence type="ECO:0000256" key="1">
    <source>
        <dbReference type="SAM" id="MobiDB-lite"/>
    </source>
</evidence>
<name>A0A3M2KYX7_9NOCA</name>
<reference evidence="3 4" key="1">
    <citation type="submission" date="2018-10" db="EMBL/GenBank/DDBJ databases">
        <title>Isolation from cow dung.</title>
        <authorList>
            <person name="Ling L."/>
        </authorList>
    </citation>
    <scope>NUCLEOTIDE SEQUENCE [LARGE SCALE GENOMIC DNA]</scope>
    <source>
        <strain evidence="3 4">NEAU-LL90</strain>
    </source>
</reference>
<dbReference type="Proteomes" id="UP000279275">
    <property type="component" value="Unassembled WGS sequence"/>
</dbReference>
<evidence type="ECO:0000256" key="2">
    <source>
        <dbReference type="SAM" id="SignalP"/>
    </source>
</evidence>
<dbReference type="AlphaFoldDB" id="A0A3M2KYX7"/>
<feature type="chain" id="PRO_5038751188" evidence="2">
    <location>
        <begin position="18"/>
        <end position="334"/>
    </location>
</feature>
<comment type="caution">
    <text evidence="3">The sequence shown here is derived from an EMBL/GenBank/DDBJ whole genome shotgun (WGS) entry which is preliminary data.</text>
</comment>
<sequence length="334" mass="33359">MARSSAVVIVLAGVVTAGSVAGCASGPDARTAAPQSLAASSRALADLPICDTVAAQECRLGEKIGGATLVVHPGATGTVQLDVIDDAGTDKQTLTEMAGAAPGTPRLEDLTADGRPTLVVPLDVGPVNTHYAVYRTDKAGRFVRAGEAGGTDFARTDSGYITITAGQGPADWSVAFFRMPDTQLLPVATVRVHLHPEAPGGIDCTVTDGGGPVRSGLTDPQTTAQFCAEPAVHAAATTPPRSDRGGKPAAATTTVSSTTTVSATPTTTATTTTTTTVAAQPTTTTPEPVHATTTPETTSAPETSATSADSAGADTADTASTTAADSSDTTDTQR</sequence>
<feature type="region of interest" description="Disordered" evidence="1">
    <location>
        <begin position="233"/>
        <end position="334"/>
    </location>
</feature>
<feature type="signal peptide" evidence="2">
    <location>
        <begin position="1"/>
        <end position="17"/>
    </location>
</feature>
<dbReference type="PROSITE" id="PS51257">
    <property type="entry name" value="PROKAR_LIPOPROTEIN"/>
    <property type="match status" value="1"/>
</dbReference>
<keyword evidence="2" id="KW-0732">Signal</keyword>